<dbReference type="EMBL" id="SRLO01000513">
    <property type="protein sequence ID" value="TNN53551.1"/>
    <property type="molecule type" value="Genomic_DNA"/>
</dbReference>
<keyword evidence="2" id="KW-1185">Reference proteome</keyword>
<protein>
    <submittedName>
        <fullName evidence="1">Uncharacterized protein</fullName>
    </submittedName>
</protein>
<accession>A0A4Z2GK12</accession>
<sequence>MDPLRSIAIEQFVADCAAVSGRLVSDKKLTVGSPELLSFKQPPVATGNRGDESEYNAASCQRLLNNISVFQVLPRKGKCEKCDEGDQVFCDTDHVAMSSSKEPTNRISLRYGEQTRPLKSRLVFGLANGRKDHRSS</sequence>
<dbReference type="Proteomes" id="UP000314294">
    <property type="component" value="Unassembled WGS sequence"/>
</dbReference>
<organism evidence="1 2">
    <name type="scientific">Liparis tanakae</name>
    <name type="common">Tanaka's snailfish</name>
    <dbReference type="NCBI Taxonomy" id="230148"/>
    <lineage>
        <taxon>Eukaryota</taxon>
        <taxon>Metazoa</taxon>
        <taxon>Chordata</taxon>
        <taxon>Craniata</taxon>
        <taxon>Vertebrata</taxon>
        <taxon>Euteleostomi</taxon>
        <taxon>Actinopterygii</taxon>
        <taxon>Neopterygii</taxon>
        <taxon>Teleostei</taxon>
        <taxon>Neoteleostei</taxon>
        <taxon>Acanthomorphata</taxon>
        <taxon>Eupercaria</taxon>
        <taxon>Perciformes</taxon>
        <taxon>Cottioidei</taxon>
        <taxon>Cottales</taxon>
        <taxon>Liparidae</taxon>
        <taxon>Liparis</taxon>
    </lineage>
</organism>
<dbReference type="AlphaFoldDB" id="A0A4Z2GK12"/>
<evidence type="ECO:0000313" key="2">
    <source>
        <dbReference type="Proteomes" id="UP000314294"/>
    </source>
</evidence>
<name>A0A4Z2GK12_9TELE</name>
<gene>
    <name evidence="1" type="ORF">EYF80_036251</name>
</gene>
<proteinExistence type="predicted"/>
<comment type="caution">
    <text evidence="1">The sequence shown here is derived from an EMBL/GenBank/DDBJ whole genome shotgun (WGS) entry which is preliminary data.</text>
</comment>
<evidence type="ECO:0000313" key="1">
    <source>
        <dbReference type="EMBL" id="TNN53551.1"/>
    </source>
</evidence>
<reference evidence="1 2" key="1">
    <citation type="submission" date="2019-03" db="EMBL/GenBank/DDBJ databases">
        <title>First draft genome of Liparis tanakae, snailfish: a comprehensive survey of snailfish specific genes.</title>
        <authorList>
            <person name="Kim W."/>
            <person name="Song I."/>
            <person name="Jeong J.-H."/>
            <person name="Kim D."/>
            <person name="Kim S."/>
            <person name="Ryu S."/>
            <person name="Song J.Y."/>
            <person name="Lee S.K."/>
        </authorList>
    </citation>
    <scope>NUCLEOTIDE SEQUENCE [LARGE SCALE GENOMIC DNA]</scope>
    <source>
        <tissue evidence="1">Muscle</tissue>
    </source>
</reference>